<sequence>MMIARWTCEAKFGMKSEALKLLKEWQEQIGAQVGIETAHIRTITGSVGANEAAIQDEFEINNLAELDDVFTKLAGVKMHAEWGKKMNEVIVSGSTYWEVFRVVE</sequence>
<reference evidence="1 2" key="1">
    <citation type="submission" date="2016-10" db="EMBL/GenBank/DDBJ databases">
        <authorList>
            <person name="de Groot N.N."/>
        </authorList>
    </citation>
    <scope>NUCLEOTIDE SEQUENCE [LARGE SCALE GENOMIC DNA]</scope>
    <source>
        <strain evidence="1 2">DSM 25294</strain>
    </source>
</reference>
<dbReference type="Proteomes" id="UP000199382">
    <property type="component" value="Unassembled WGS sequence"/>
</dbReference>
<keyword evidence="2" id="KW-1185">Reference proteome</keyword>
<protein>
    <submittedName>
        <fullName evidence="1">Uncharacterized protein</fullName>
    </submittedName>
</protein>
<dbReference type="OrthoDB" id="7860011at2"/>
<dbReference type="EMBL" id="FNEK01000115">
    <property type="protein sequence ID" value="SDL78841.1"/>
    <property type="molecule type" value="Genomic_DNA"/>
</dbReference>
<name>A0A1G9MXU4_9RHOB</name>
<proteinExistence type="predicted"/>
<evidence type="ECO:0000313" key="2">
    <source>
        <dbReference type="Proteomes" id="UP000199382"/>
    </source>
</evidence>
<gene>
    <name evidence="1" type="ORF">SAMN04488026_11156</name>
</gene>
<dbReference type="RefSeq" id="WP_093164489.1">
    <property type="nucleotide sequence ID" value="NZ_FNEK01000115.1"/>
</dbReference>
<evidence type="ECO:0000313" key="1">
    <source>
        <dbReference type="EMBL" id="SDL78841.1"/>
    </source>
</evidence>
<dbReference type="AlphaFoldDB" id="A0A1G9MXU4"/>
<organism evidence="1 2">
    <name type="scientific">Aliiruegeria lutimaris</name>
    <dbReference type="NCBI Taxonomy" id="571298"/>
    <lineage>
        <taxon>Bacteria</taxon>
        <taxon>Pseudomonadati</taxon>
        <taxon>Pseudomonadota</taxon>
        <taxon>Alphaproteobacteria</taxon>
        <taxon>Rhodobacterales</taxon>
        <taxon>Roseobacteraceae</taxon>
        <taxon>Aliiruegeria</taxon>
    </lineage>
</organism>
<accession>A0A1G9MXU4</accession>